<protein>
    <recommendedName>
        <fullName evidence="2">Protein NDRG2</fullName>
    </recommendedName>
</protein>
<feature type="region of interest" description="Disordered" evidence="3">
    <location>
        <begin position="321"/>
        <end position="343"/>
    </location>
</feature>
<proteinExistence type="inferred from homology"/>
<comment type="function">
    <text evidence="2">Contributes to the regulation of the Wnt signaling pathway. Down-regulates CTNNB1-mediated transcriptional activation of target genes. May be involved in neuron differentiation.</text>
</comment>
<name>A0A7K4V484_9EMBE</name>
<feature type="non-terminal residue" evidence="4">
    <location>
        <position position="359"/>
    </location>
</feature>
<dbReference type="AlphaFoldDB" id="A0A7K4V484"/>
<feature type="compositionally biased region" description="Low complexity" evidence="3">
    <location>
        <begin position="321"/>
        <end position="330"/>
    </location>
</feature>
<dbReference type="Gene3D" id="3.40.50.1820">
    <property type="entry name" value="alpha/beta hydrolase"/>
    <property type="match status" value="2"/>
</dbReference>
<evidence type="ECO:0000256" key="1">
    <source>
        <dbReference type="ARBA" id="ARBA00005598"/>
    </source>
</evidence>
<sequence length="359" mass="38970">GLLLQEMTMAGLHELRFTEEKPLLRGQDAELENSDVFLSAVDTDWKGGQLLSMLPWPTRPQSWGVWSLIPTCPLTDKLCFNTFFNYEDMQEITKHFVVCHVDAPGQQAGASQFPQGYQYPSMDQLAAMLPSVVQHFGFKYVIGIGVGAGAYVLAKFALIFPDLVEGLVLMNIDPNGKGWIDWAAAKLSGLTSTLPDIVLSHLFSQVRAVHPPGPYHQPPAQHATCVTWAVPCQCHSATGPVPRTGLGSVKPCLVECNSKLDPTNTTFLKMADSGGLPQVTQPGKLTEAFKYFLQGMGYTPRPSLCARAVPSASMTRLARSRTASLTSASSVDGTRPRACTHSESTEAMGQINHTMEVSC</sequence>
<dbReference type="SUPFAM" id="SSF53474">
    <property type="entry name" value="alpha/beta-Hydrolases"/>
    <property type="match status" value="1"/>
</dbReference>
<dbReference type="EMBL" id="VYZJ01000175">
    <property type="protein sequence ID" value="NWR17187.1"/>
    <property type="molecule type" value="Genomic_DNA"/>
</dbReference>
<evidence type="ECO:0000256" key="2">
    <source>
        <dbReference type="RuleBase" id="RU367129"/>
    </source>
</evidence>
<evidence type="ECO:0000256" key="3">
    <source>
        <dbReference type="SAM" id="MobiDB-lite"/>
    </source>
</evidence>
<keyword evidence="5" id="KW-1185">Reference proteome</keyword>
<dbReference type="PANTHER" id="PTHR11034">
    <property type="entry name" value="N-MYC DOWNSTREAM REGULATED"/>
    <property type="match status" value="1"/>
</dbReference>
<dbReference type="GO" id="GO:0005737">
    <property type="term" value="C:cytoplasm"/>
    <property type="evidence" value="ECO:0007669"/>
    <property type="project" value="UniProtKB-SubCell"/>
</dbReference>
<dbReference type="GO" id="GO:0007399">
    <property type="term" value="P:nervous system development"/>
    <property type="evidence" value="ECO:0007669"/>
    <property type="project" value="UniProtKB-KW"/>
</dbReference>
<keyword evidence="2" id="KW-0524">Neurogenesis</keyword>
<dbReference type="GO" id="GO:0030154">
    <property type="term" value="P:cell differentiation"/>
    <property type="evidence" value="ECO:0007669"/>
    <property type="project" value="UniProtKB-UniRule"/>
</dbReference>
<dbReference type="GO" id="GO:0016055">
    <property type="term" value="P:Wnt signaling pathway"/>
    <property type="evidence" value="ECO:0007669"/>
    <property type="project" value="UniProtKB-UniRule"/>
</dbReference>
<keyword evidence="2" id="KW-0221">Differentiation</keyword>
<dbReference type="InterPro" id="IPR004142">
    <property type="entry name" value="NDRG"/>
</dbReference>
<organism evidence="4 5">
    <name type="scientific">Emberiza fucata</name>
    <dbReference type="NCBI Taxonomy" id="337179"/>
    <lineage>
        <taxon>Eukaryota</taxon>
        <taxon>Metazoa</taxon>
        <taxon>Chordata</taxon>
        <taxon>Craniata</taxon>
        <taxon>Vertebrata</taxon>
        <taxon>Euteleostomi</taxon>
        <taxon>Archelosauria</taxon>
        <taxon>Archosauria</taxon>
        <taxon>Dinosauria</taxon>
        <taxon>Saurischia</taxon>
        <taxon>Theropoda</taxon>
        <taxon>Coelurosauria</taxon>
        <taxon>Aves</taxon>
        <taxon>Neognathae</taxon>
        <taxon>Neoaves</taxon>
        <taxon>Telluraves</taxon>
        <taxon>Australaves</taxon>
        <taxon>Passeriformes</taxon>
        <taxon>Passeroidea</taxon>
        <taxon>Fringillidae</taxon>
        <taxon>Emberizinae</taxon>
        <taxon>Emberizini</taxon>
        <taxon>Emberiza</taxon>
    </lineage>
</organism>
<reference evidence="4 5" key="1">
    <citation type="submission" date="2019-09" db="EMBL/GenBank/DDBJ databases">
        <title>Bird 10,000 Genomes (B10K) Project - Family phase.</title>
        <authorList>
            <person name="Zhang G."/>
        </authorList>
    </citation>
    <scope>NUCLEOTIDE SEQUENCE [LARGE SCALE GENOMIC DNA]</scope>
    <source>
        <strain evidence="4">B10K-DU-015-11</strain>
        <tissue evidence="4">Mixed tissue sample</tissue>
    </source>
</reference>
<keyword evidence="2" id="KW-0963">Cytoplasm</keyword>
<comment type="caution">
    <text evidence="4">The sequence shown here is derived from an EMBL/GenBank/DDBJ whole genome shotgun (WGS) entry which is preliminary data.</text>
</comment>
<evidence type="ECO:0000313" key="4">
    <source>
        <dbReference type="EMBL" id="NWR17187.1"/>
    </source>
</evidence>
<dbReference type="Pfam" id="PF03096">
    <property type="entry name" value="Ndr"/>
    <property type="match status" value="2"/>
</dbReference>
<comment type="similarity">
    <text evidence="1 2">Belongs to the NDRG family.</text>
</comment>
<gene>
    <name evidence="4" type="primary">Ndrg4</name>
    <name evidence="4" type="ORF">EMBFUC_R04823</name>
</gene>
<accession>A0A7K4V484</accession>
<evidence type="ECO:0000313" key="5">
    <source>
        <dbReference type="Proteomes" id="UP000580681"/>
    </source>
</evidence>
<dbReference type="InterPro" id="IPR029058">
    <property type="entry name" value="AB_hydrolase_fold"/>
</dbReference>
<comment type="subcellular location">
    <subcellularLocation>
        <location evidence="2">Cytoplasm</location>
    </subcellularLocation>
</comment>
<keyword evidence="2" id="KW-0879">Wnt signaling pathway</keyword>
<keyword evidence="2" id="KW-0217">Developmental protein</keyword>
<dbReference type="Proteomes" id="UP000580681">
    <property type="component" value="Unassembled WGS sequence"/>
</dbReference>
<feature type="non-terminal residue" evidence="4">
    <location>
        <position position="1"/>
    </location>
</feature>